<evidence type="ECO:0000313" key="2">
    <source>
        <dbReference type="Proteomes" id="UP001175211"/>
    </source>
</evidence>
<protein>
    <recommendedName>
        <fullName evidence="3">F-box domain-containing protein</fullName>
    </recommendedName>
</protein>
<dbReference type="EMBL" id="JAUEPS010000037">
    <property type="protein sequence ID" value="KAK0449758.1"/>
    <property type="molecule type" value="Genomic_DNA"/>
</dbReference>
<evidence type="ECO:0000313" key="1">
    <source>
        <dbReference type="EMBL" id="KAK0449758.1"/>
    </source>
</evidence>
<dbReference type="GeneID" id="85364444"/>
<comment type="caution">
    <text evidence="1">The sequence shown here is derived from an EMBL/GenBank/DDBJ whole genome shotgun (WGS) entry which is preliminary data.</text>
</comment>
<name>A0AA39K024_ARMTA</name>
<organism evidence="1 2">
    <name type="scientific">Armillaria tabescens</name>
    <name type="common">Ringless honey mushroom</name>
    <name type="synonym">Agaricus tabescens</name>
    <dbReference type="NCBI Taxonomy" id="1929756"/>
    <lineage>
        <taxon>Eukaryota</taxon>
        <taxon>Fungi</taxon>
        <taxon>Dikarya</taxon>
        <taxon>Basidiomycota</taxon>
        <taxon>Agaricomycotina</taxon>
        <taxon>Agaricomycetes</taxon>
        <taxon>Agaricomycetidae</taxon>
        <taxon>Agaricales</taxon>
        <taxon>Marasmiineae</taxon>
        <taxon>Physalacriaceae</taxon>
        <taxon>Desarmillaria</taxon>
    </lineage>
</organism>
<sequence>MSGSRMSKDTIDATDVMFHLDGVAHSIPLPLFPPEVLNSRVSGLLRATRSFLDTDHDWIFPNIEVLQQQVLVYDTLLDRIDEIKAKVQSRRDTVQKSLAAYTSTLVPIRRLPSDVLRSVFREIQISQWRNTDTLLWIS</sequence>
<evidence type="ECO:0008006" key="3">
    <source>
        <dbReference type="Google" id="ProtNLM"/>
    </source>
</evidence>
<gene>
    <name evidence="1" type="ORF">EV420DRAFT_1766860</name>
</gene>
<dbReference type="Proteomes" id="UP001175211">
    <property type="component" value="Unassembled WGS sequence"/>
</dbReference>
<proteinExistence type="predicted"/>
<dbReference type="RefSeq" id="XP_060327050.1">
    <property type="nucleotide sequence ID" value="XM_060480896.1"/>
</dbReference>
<accession>A0AA39K024</accession>
<reference evidence="1" key="1">
    <citation type="submission" date="2023-06" db="EMBL/GenBank/DDBJ databases">
        <authorList>
            <consortium name="Lawrence Berkeley National Laboratory"/>
            <person name="Ahrendt S."/>
            <person name="Sahu N."/>
            <person name="Indic B."/>
            <person name="Wong-Bajracharya J."/>
            <person name="Merenyi Z."/>
            <person name="Ke H.-M."/>
            <person name="Monk M."/>
            <person name="Kocsube S."/>
            <person name="Drula E."/>
            <person name="Lipzen A."/>
            <person name="Balint B."/>
            <person name="Henrissat B."/>
            <person name="Andreopoulos B."/>
            <person name="Martin F.M."/>
            <person name="Harder C.B."/>
            <person name="Rigling D."/>
            <person name="Ford K.L."/>
            <person name="Foster G.D."/>
            <person name="Pangilinan J."/>
            <person name="Papanicolaou A."/>
            <person name="Barry K."/>
            <person name="LaButti K."/>
            <person name="Viragh M."/>
            <person name="Koriabine M."/>
            <person name="Yan M."/>
            <person name="Riley R."/>
            <person name="Champramary S."/>
            <person name="Plett K.L."/>
            <person name="Tsai I.J."/>
            <person name="Slot J."/>
            <person name="Sipos G."/>
            <person name="Plett J."/>
            <person name="Nagy L.G."/>
            <person name="Grigoriev I.V."/>
        </authorList>
    </citation>
    <scope>NUCLEOTIDE SEQUENCE</scope>
    <source>
        <strain evidence="1">CCBAS 213</strain>
    </source>
</reference>
<dbReference type="AlphaFoldDB" id="A0AA39K024"/>
<keyword evidence="2" id="KW-1185">Reference proteome</keyword>